<dbReference type="Gene3D" id="3.40.80.10">
    <property type="entry name" value="Peptidoglycan recognition protein-like"/>
    <property type="match status" value="1"/>
</dbReference>
<dbReference type="InterPro" id="IPR036365">
    <property type="entry name" value="PGBD-like_sf"/>
</dbReference>
<dbReference type="Gene3D" id="1.10.101.10">
    <property type="entry name" value="PGBD-like superfamily/PGBD"/>
    <property type="match status" value="2"/>
</dbReference>
<dbReference type="Pfam" id="PF01510">
    <property type="entry name" value="Amidase_2"/>
    <property type="match status" value="1"/>
</dbReference>
<feature type="domain" description="Peptidoglycan binding-like" evidence="2">
    <location>
        <begin position="509"/>
        <end position="545"/>
    </location>
</feature>
<dbReference type="InterPro" id="IPR009045">
    <property type="entry name" value="Zn_M74/Hedgehog-like"/>
</dbReference>
<evidence type="ECO:0000259" key="2">
    <source>
        <dbReference type="Pfam" id="PF01471"/>
    </source>
</evidence>
<dbReference type="SUPFAM" id="SSF55846">
    <property type="entry name" value="N-acetylmuramoyl-L-alanine amidase-like"/>
    <property type="match status" value="1"/>
</dbReference>
<feature type="region of interest" description="Disordered" evidence="1">
    <location>
        <begin position="476"/>
        <end position="501"/>
    </location>
</feature>
<reference evidence="4" key="1">
    <citation type="submission" date="2022-05" db="EMBL/GenBank/DDBJ databases">
        <title>Genomic analysis of Brachybacterium sp. CBA3104.</title>
        <authorList>
            <person name="Roh S.W."/>
            <person name="Kim Y.B."/>
            <person name="Kim Y."/>
        </authorList>
    </citation>
    <scope>NUCLEOTIDE SEQUENCE</scope>
    <source>
        <strain evidence="4">CBA3104</strain>
    </source>
</reference>
<keyword evidence="5" id="KW-1185">Reference proteome</keyword>
<sequence length="550" mass="58375">MATKWASLPANYSNKRKVERLDPAAAASLHRMSLRMVPGAGANFSIYSALRTHAEQVALFTANYTPAGRGRQLSTDRAYQGQIWKRKAGGVSVASPDLGSNHEDGKAIDIHGAEIQSWLAKNGLRFGWSHDEGARVGEAWHYRYIAGKDQYRSEGTPKIAAMQKALGVTADGKIGTGTVAKIKAFQKAHKLTVDGIAGPNTQAKILAGKGEAAPEAATPTPTIPTVVTATPGWMPGVDTSQTWTGNSHKADVTKIVLHTTEGSGFIDYQGGKVAPHFTVHRDGRIRQHFPTTQSAKALEHPAGTVETNNAGCVQIEFIGSCDRAYAAKNGLFFTEDAQDEDLTGLAAVLAWISAAHGIPLTVDGLTWPTTNAAYTSAPQRMSDSEWLAYAGVCGHTHVPHNSHWDPGAFPVARLLALAGGAPAAVTGKPATKPATTVTLPEGKALLMKLKDLPDYPLLRTAEHLCYYGDESKIESVSGKSPNSLNPGEIFGTGKSSGARGLKAWQKRRGITADGRFGAGTDKEVRAVQKKAGLTVDGKLGPTTFYAGWLV</sequence>
<dbReference type="SUPFAM" id="SSF47090">
    <property type="entry name" value="PGBD-like"/>
    <property type="match status" value="2"/>
</dbReference>
<accession>A0ABY4N963</accession>
<dbReference type="Pfam" id="PF01471">
    <property type="entry name" value="PG_binding_1"/>
    <property type="match status" value="2"/>
</dbReference>
<feature type="domain" description="Peptidoglycan binding-like" evidence="2">
    <location>
        <begin position="169"/>
        <end position="204"/>
    </location>
</feature>
<dbReference type="EMBL" id="CP097218">
    <property type="protein sequence ID" value="UQN30646.1"/>
    <property type="molecule type" value="Genomic_DNA"/>
</dbReference>
<evidence type="ECO:0000256" key="1">
    <source>
        <dbReference type="SAM" id="MobiDB-lite"/>
    </source>
</evidence>
<feature type="domain" description="N-acetylmuramoyl-L-alanine amidase" evidence="3">
    <location>
        <begin position="250"/>
        <end position="407"/>
    </location>
</feature>
<evidence type="ECO:0000313" key="5">
    <source>
        <dbReference type="Proteomes" id="UP001055868"/>
    </source>
</evidence>
<name>A0ABY4N963_9MICO</name>
<protein>
    <submittedName>
        <fullName evidence="4">Peptidoglycan-binding protein</fullName>
    </submittedName>
</protein>
<dbReference type="InterPro" id="IPR036366">
    <property type="entry name" value="PGBDSf"/>
</dbReference>
<organism evidence="4 5">
    <name type="scientific">Brachybacterium kimchii</name>
    <dbReference type="NCBI Taxonomy" id="2942909"/>
    <lineage>
        <taxon>Bacteria</taxon>
        <taxon>Bacillati</taxon>
        <taxon>Actinomycetota</taxon>
        <taxon>Actinomycetes</taxon>
        <taxon>Micrococcales</taxon>
        <taxon>Dermabacteraceae</taxon>
        <taxon>Brachybacterium</taxon>
    </lineage>
</organism>
<gene>
    <name evidence="4" type="ORF">M4486_04915</name>
</gene>
<evidence type="ECO:0000313" key="4">
    <source>
        <dbReference type="EMBL" id="UQN30646.1"/>
    </source>
</evidence>
<dbReference type="CDD" id="cd14814">
    <property type="entry name" value="Peptidase_M15"/>
    <property type="match status" value="1"/>
</dbReference>
<dbReference type="SUPFAM" id="SSF55166">
    <property type="entry name" value="Hedgehog/DD-peptidase"/>
    <property type="match status" value="1"/>
</dbReference>
<dbReference type="InterPro" id="IPR036505">
    <property type="entry name" value="Amidase/PGRP_sf"/>
</dbReference>
<proteinExistence type="predicted"/>
<evidence type="ECO:0000259" key="3">
    <source>
        <dbReference type="Pfam" id="PF01510"/>
    </source>
</evidence>
<dbReference type="RefSeq" id="WP_249480014.1">
    <property type="nucleotide sequence ID" value="NZ_CP097218.1"/>
</dbReference>
<dbReference type="Proteomes" id="UP001055868">
    <property type="component" value="Chromosome"/>
</dbReference>
<dbReference type="InterPro" id="IPR002477">
    <property type="entry name" value="Peptidoglycan-bd-like"/>
</dbReference>
<dbReference type="InterPro" id="IPR002502">
    <property type="entry name" value="Amidase_domain"/>
</dbReference>
<dbReference type="Gene3D" id="3.30.1380.10">
    <property type="match status" value="1"/>
</dbReference>